<dbReference type="Proteomes" id="UP000234323">
    <property type="component" value="Unassembled WGS sequence"/>
</dbReference>
<dbReference type="VEuPathDB" id="FungiDB:RhiirA1_398914"/>
<protein>
    <submittedName>
        <fullName evidence="2">Uncharacterized protein</fullName>
    </submittedName>
</protein>
<evidence type="ECO:0000313" key="3">
    <source>
        <dbReference type="Proteomes" id="UP000234323"/>
    </source>
</evidence>
<reference evidence="2 3" key="1">
    <citation type="submission" date="2015-10" db="EMBL/GenBank/DDBJ databases">
        <title>Genome analyses suggest a sexual origin of heterokaryosis in a supposedly ancient asexual fungus.</title>
        <authorList>
            <person name="Ropars J."/>
            <person name="Sedzielewska K."/>
            <person name="Noel J."/>
            <person name="Charron P."/>
            <person name="Farinelli L."/>
            <person name="Marton T."/>
            <person name="Kruger M."/>
            <person name="Pelin A."/>
            <person name="Brachmann A."/>
            <person name="Corradi N."/>
        </authorList>
    </citation>
    <scope>NUCLEOTIDE SEQUENCE [LARGE SCALE GENOMIC DNA]</scope>
    <source>
        <strain evidence="2 3">A4</strain>
    </source>
</reference>
<dbReference type="EMBL" id="LLXI01000048">
    <property type="protein sequence ID" value="PKY39022.1"/>
    <property type="molecule type" value="Genomic_DNA"/>
</dbReference>
<keyword evidence="1" id="KW-1133">Transmembrane helix</keyword>
<evidence type="ECO:0000256" key="1">
    <source>
        <dbReference type="SAM" id="Phobius"/>
    </source>
</evidence>
<evidence type="ECO:0000313" key="2">
    <source>
        <dbReference type="EMBL" id="PKY39022.1"/>
    </source>
</evidence>
<name>A0A2I1FXB5_9GLOM</name>
<feature type="transmembrane region" description="Helical" evidence="1">
    <location>
        <begin position="46"/>
        <end position="65"/>
    </location>
</feature>
<gene>
    <name evidence="2" type="ORF">RhiirA4_452142</name>
</gene>
<dbReference type="AlphaFoldDB" id="A0A2I1FXB5"/>
<proteinExistence type="predicted"/>
<accession>A0A2I1FXB5</accession>
<keyword evidence="1" id="KW-0812">Transmembrane</keyword>
<keyword evidence="1" id="KW-0472">Membrane</keyword>
<sequence>MALRQYFYRRNVKPVINSWISIFISSLLSAFQQLQRFRISDSDSFAFQLFGSKVLVFSILALWLGGPGSFFENFGALVPVLSLATSAL</sequence>
<keyword evidence="3" id="KW-1185">Reference proteome</keyword>
<organism evidence="2 3">
    <name type="scientific">Rhizophagus irregularis</name>
    <dbReference type="NCBI Taxonomy" id="588596"/>
    <lineage>
        <taxon>Eukaryota</taxon>
        <taxon>Fungi</taxon>
        <taxon>Fungi incertae sedis</taxon>
        <taxon>Mucoromycota</taxon>
        <taxon>Glomeromycotina</taxon>
        <taxon>Glomeromycetes</taxon>
        <taxon>Glomerales</taxon>
        <taxon>Glomeraceae</taxon>
        <taxon>Rhizophagus</taxon>
    </lineage>
</organism>
<comment type="caution">
    <text evidence="2">The sequence shown here is derived from an EMBL/GenBank/DDBJ whole genome shotgun (WGS) entry which is preliminary data.</text>
</comment>